<evidence type="ECO:0000256" key="2">
    <source>
        <dbReference type="ARBA" id="ARBA00022741"/>
    </source>
</evidence>
<dbReference type="PROSITE" id="PS00107">
    <property type="entry name" value="PROTEIN_KINASE_ATP"/>
    <property type="match status" value="1"/>
</dbReference>
<dbReference type="SMART" id="SM00220">
    <property type="entry name" value="S_TKc"/>
    <property type="match status" value="1"/>
</dbReference>
<dbReference type="InterPro" id="IPR017441">
    <property type="entry name" value="Protein_kinase_ATP_BS"/>
</dbReference>
<evidence type="ECO:0000256" key="4">
    <source>
        <dbReference type="ARBA" id="ARBA00022840"/>
    </source>
</evidence>
<dbReference type="PANTHER" id="PTHR43289:SF34">
    <property type="entry name" value="SERINE_THREONINE-PROTEIN KINASE YBDM-RELATED"/>
    <property type="match status" value="1"/>
</dbReference>
<evidence type="ECO:0000256" key="5">
    <source>
        <dbReference type="PROSITE-ProRule" id="PRU10141"/>
    </source>
</evidence>
<dbReference type="Proteomes" id="UP001601444">
    <property type="component" value="Unassembled WGS sequence"/>
</dbReference>
<dbReference type="EC" id="2.7.11.1" evidence="7"/>
<feature type="domain" description="Protein kinase" evidence="6">
    <location>
        <begin position="15"/>
        <end position="273"/>
    </location>
</feature>
<keyword evidence="8" id="KW-1185">Reference proteome</keyword>
<dbReference type="PROSITE" id="PS00108">
    <property type="entry name" value="PROTEIN_KINASE_ST"/>
    <property type="match status" value="1"/>
</dbReference>
<dbReference type="EMBL" id="JBIAMX010000001">
    <property type="protein sequence ID" value="MFF0541531.1"/>
    <property type="molecule type" value="Genomic_DNA"/>
</dbReference>
<dbReference type="InterPro" id="IPR011009">
    <property type="entry name" value="Kinase-like_dom_sf"/>
</dbReference>
<dbReference type="SUPFAM" id="SSF56112">
    <property type="entry name" value="Protein kinase-like (PK-like)"/>
    <property type="match status" value="1"/>
</dbReference>
<keyword evidence="3 7" id="KW-0418">Kinase</keyword>
<keyword evidence="4 5" id="KW-0067">ATP-binding</keyword>
<dbReference type="RefSeq" id="WP_387698735.1">
    <property type="nucleotide sequence ID" value="NZ_JBIAMX010000001.1"/>
</dbReference>
<keyword evidence="2 5" id="KW-0547">Nucleotide-binding</keyword>
<evidence type="ECO:0000259" key="6">
    <source>
        <dbReference type="PROSITE" id="PS50011"/>
    </source>
</evidence>
<evidence type="ECO:0000313" key="7">
    <source>
        <dbReference type="EMBL" id="MFF0541531.1"/>
    </source>
</evidence>
<dbReference type="CDD" id="cd14014">
    <property type="entry name" value="STKc_PknB_like"/>
    <property type="match status" value="1"/>
</dbReference>
<feature type="binding site" evidence="5">
    <location>
        <position position="43"/>
    </location>
    <ligand>
        <name>ATP</name>
        <dbReference type="ChEBI" id="CHEBI:30616"/>
    </ligand>
</feature>
<evidence type="ECO:0000256" key="3">
    <source>
        <dbReference type="ARBA" id="ARBA00022777"/>
    </source>
</evidence>
<sequence>MKPLAPGDPATLGRFRILAVVGRGGMGRVLLGQAPDGRLVAVKQIDAHLTGDAEFAARFRREVAASQKVTGAYTAGVVDHDAEAEHPWLASEYIAGPALGDMITAYGGLSLSGLKLLAIGLAMALQEIHRTGLVHRDLKPSNVLLTNEGPRVIDFGIARALEEDTQLTATGTVIGSPAYMSPEQAECLPLGPASDVFSVGAILAFAATGISPFHGVSTPQTLYNVLYQEPRLGEMPEPVRAIVLRCLAKDPEARPTPAELLDAAQAIPAEPVWPVRIRKRIAEFRDAAAGWAAGVAAYDAEPGPAVPAPRWWRTGRPIVAAALVALLGIGATLVWGTGIDGHATAMTEPALRLTPAEARELDLCALVAPDVLGEMGEATGSLRDRVITTGGCSNSYLDPSGKSVSYQVSTYMGASVDDIYDPMGSAIAWMPVLGSAAESRYCSRAVVAQSGTPMSIQVQTSVDQGNSCPQAERALAAVVRRLTVNPPLRKLPANSIFRLDVCALVKHAADTVAGDPARRRTDGPIRCRIDGRDAEVDVELVTKLRPDRDTKSYEEVRVGDFAAYIDGRDARYCSVSLLHRPAESFNADQVSVVVRQSRASQVAPCDAAISLLTSVARELPKP</sequence>
<comment type="caution">
    <text evidence="7">The sequence shown here is derived from an EMBL/GenBank/DDBJ whole genome shotgun (WGS) entry which is preliminary data.</text>
</comment>
<dbReference type="InterPro" id="IPR000719">
    <property type="entry name" value="Prot_kinase_dom"/>
</dbReference>
<accession>A0ABW6PGK1</accession>
<gene>
    <name evidence="7" type="ORF">ACFYTF_01680</name>
</gene>
<evidence type="ECO:0000313" key="8">
    <source>
        <dbReference type="Proteomes" id="UP001601444"/>
    </source>
</evidence>
<name>A0ABW6PGK1_9NOCA</name>
<reference evidence="7 8" key="1">
    <citation type="submission" date="2024-10" db="EMBL/GenBank/DDBJ databases">
        <title>The Natural Products Discovery Center: Release of the First 8490 Sequenced Strains for Exploring Actinobacteria Biosynthetic Diversity.</title>
        <authorList>
            <person name="Kalkreuter E."/>
            <person name="Kautsar S.A."/>
            <person name="Yang D."/>
            <person name="Bader C.D."/>
            <person name="Teijaro C.N."/>
            <person name="Fluegel L."/>
            <person name="Davis C.M."/>
            <person name="Simpson J.R."/>
            <person name="Lauterbach L."/>
            <person name="Steele A.D."/>
            <person name="Gui C."/>
            <person name="Meng S."/>
            <person name="Li G."/>
            <person name="Viehrig K."/>
            <person name="Ye F."/>
            <person name="Su P."/>
            <person name="Kiefer A.F."/>
            <person name="Nichols A."/>
            <person name="Cepeda A.J."/>
            <person name="Yan W."/>
            <person name="Fan B."/>
            <person name="Jiang Y."/>
            <person name="Adhikari A."/>
            <person name="Zheng C.-J."/>
            <person name="Schuster L."/>
            <person name="Cowan T.M."/>
            <person name="Smanski M.J."/>
            <person name="Chevrette M.G."/>
            <person name="De Carvalho L.P.S."/>
            <person name="Shen B."/>
        </authorList>
    </citation>
    <scope>NUCLEOTIDE SEQUENCE [LARGE SCALE GENOMIC DNA]</scope>
    <source>
        <strain evidence="7 8">NPDC004045</strain>
    </source>
</reference>
<dbReference type="PANTHER" id="PTHR43289">
    <property type="entry name" value="MITOGEN-ACTIVATED PROTEIN KINASE KINASE KINASE 20-RELATED"/>
    <property type="match status" value="1"/>
</dbReference>
<dbReference type="Gene3D" id="1.10.510.10">
    <property type="entry name" value="Transferase(Phosphotransferase) domain 1"/>
    <property type="match status" value="1"/>
</dbReference>
<organism evidence="7 8">
    <name type="scientific">Nocardia thailandica</name>
    <dbReference type="NCBI Taxonomy" id="257275"/>
    <lineage>
        <taxon>Bacteria</taxon>
        <taxon>Bacillati</taxon>
        <taxon>Actinomycetota</taxon>
        <taxon>Actinomycetes</taxon>
        <taxon>Mycobacteriales</taxon>
        <taxon>Nocardiaceae</taxon>
        <taxon>Nocardia</taxon>
    </lineage>
</organism>
<dbReference type="Gene3D" id="3.30.200.20">
    <property type="entry name" value="Phosphorylase Kinase, domain 1"/>
    <property type="match status" value="1"/>
</dbReference>
<dbReference type="Pfam" id="PF00069">
    <property type="entry name" value="Pkinase"/>
    <property type="match status" value="1"/>
</dbReference>
<dbReference type="GO" id="GO:0004674">
    <property type="term" value="F:protein serine/threonine kinase activity"/>
    <property type="evidence" value="ECO:0007669"/>
    <property type="project" value="UniProtKB-EC"/>
</dbReference>
<dbReference type="PROSITE" id="PS50011">
    <property type="entry name" value="PROTEIN_KINASE_DOM"/>
    <property type="match status" value="1"/>
</dbReference>
<keyword evidence="1 7" id="KW-0808">Transferase</keyword>
<dbReference type="InterPro" id="IPR008271">
    <property type="entry name" value="Ser/Thr_kinase_AS"/>
</dbReference>
<evidence type="ECO:0000256" key="1">
    <source>
        <dbReference type="ARBA" id="ARBA00022679"/>
    </source>
</evidence>
<proteinExistence type="predicted"/>
<protein>
    <submittedName>
        <fullName evidence="7">Serine/threonine-protein kinase</fullName>
        <ecNumber evidence="7">2.7.11.1</ecNumber>
    </submittedName>
</protein>